<feature type="compositionally biased region" description="Low complexity" evidence="2">
    <location>
        <begin position="94"/>
        <end position="124"/>
    </location>
</feature>
<evidence type="ECO:0000256" key="2">
    <source>
        <dbReference type="SAM" id="MobiDB-lite"/>
    </source>
</evidence>
<dbReference type="Pfam" id="PF15487">
    <property type="entry name" value="FAM220"/>
    <property type="match status" value="1"/>
</dbReference>
<dbReference type="AlphaFoldDB" id="A0A2B4SAM0"/>
<feature type="repeat" description="ANK" evidence="1">
    <location>
        <begin position="405"/>
        <end position="437"/>
    </location>
</feature>
<feature type="repeat" description="ANK" evidence="1">
    <location>
        <begin position="440"/>
        <end position="472"/>
    </location>
</feature>
<reference evidence="5" key="1">
    <citation type="journal article" date="2017" name="bioRxiv">
        <title>Comparative analysis of the genomes of Stylophora pistillata and Acropora digitifera provides evidence for extensive differences between species of corals.</title>
        <authorList>
            <person name="Voolstra C.R."/>
            <person name="Li Y."/>
            <person name="Liew Y.J."/>
            <person name="Baumgarten S."/>
            <person name="Zoccola D."/>
            <person name="Flot J.-F."/>
            <person name="Tambutte S."/>
            <person name="Allemand D."/>
            <person name="Aranda M."/>
        </authorList>
    </citation>
    <scope>NUCLEOTIDE SEQUENCE [LARGE SCALE GENOMIC DNA]</scope>
</reference>
<dbReference type="SUPFAM" id="SSF48403">
    <property type="entry name" value="Ankyrin repeat"/>
    <property type="match status" value="1"/>
</dbReference>
<dbReference type="InterPro" id="IPR040355">
    <property type="entry name" value="FAM220A"/>
</dbReference>
<protein>
    <submittedName>
        <fullName evidence="4">Putative ankyrin repeat protein</fullName>
    </submittedName>
</protein>
<dbReference type="InterPro" id="IPR036770">
    <property type="entry name" value="Ankyrin_rpt-contain_sf"/>
</dbReference>
<feature type="domain" description="SIPAR" evidence="3">
    <location>
        <begin position="25"/>
        <end position="299"/>
    </location>
</feature>
<dbReference type="InterPro" id="IPR029155">
    <property type="entry name" value="SIPAR"/>
</dbReference>
<dbReference type="SMART" id="SM00248">
    <property type="entry name" value="ANK"/>
    <property type="match status" value="3"/>
</dbReference>
<feature type="region of interest" description="Disordered" evidence="2">
    <location>
        <begin position="79"/>
        <end position="141"/>
    </location>
</feature>
<comment type="caution">
    <text evidence="4">The sequence shown here is derived from an EMBL/GenBank/DDBJ whole genome shotgun (WGS) entry which is preliminary data.</text>
</comment>
<dbReference type="InterPro" id="IPR002110">
    <property type="entry name" value="Ankyrin_rpt"/>
</dbReference>
<dbReference type="PANTHER" id="PTHR31980:SF1">
    <property type="entry name" value="PROTEIN FAM220A"/>
    <property type="match status" value="1"/>
</dbReference>
<evidence type="ECO:0000259" key="3">
    <source>
        <dbReference type="Pfam" id="PF15487"/>
    </source>
</evidence>
<dbReference type="OrthoDB" id="60433at2759"/>
<evidence type="ECO:0000313" key="5">
    <source>
        <dbReference type="Proteomes" id="UP000225706"/>
    </source>
</evidence>
<name>A0A2B4SAM0_STYPI</name>
<gene>
    <name evidence="4" type="ORF">AWC38_SpisGene9738</name>
</gene>
<dbReference type="Gene3D" id="1.25.40.20">
    <property type="entry name" value="Ankyrin repeat-containing domain"/>
    <property type="match status" value="1"/>
</dbReference>
<accession>A0A2B4SAM0</accession>
<sequence length="502" mass="55394">MSNIIVILPHSLVAAILKRMTRSVKDLRELINVSRLSYRDDDEEEELYYSSSPESLQDFGNIPLEVSQPVLPKRNKDLEPLFMKGKPGSPPLSPGSSGRGSPLPPIGASSSASPSSSGQNSPTARSQDASVDCGARKKDTKRQKPNFDSVLLYMDATVVSDWLTRANTSINQLTSWLHFSDNFIQFAHFWLSEMPRSKQRELIEMEFTISLEEIKFAFGAGLEGGSVSTQDIDSFARSVFWEYPEKFHNSETKDFFLKILLCLCSGKKNTYRALLSDVQCSTSNKQYVQLILATRAFAVVNICSGVLEFYKQAFSRSSYEDVAENLLVSKNLATIATEFAFQSVRKDLPDVLDYLLRNYGLQHNTLKDSSGKSLVFVSVLSGKENILSYLLKLNPRVDINEKAPSGNTPLHAAVNTGNITMVKLLIDTGADVNAWNPECEGATPLHLAIMSGNAEMVSVMLEAKCDLGVKMGIPATVTPMSLAEDLGLDDIVELLSKFTVSR</sequence>
<dbReference type="Proteomes" id="UP000225706">
    <property type="component" value="Unassembled WGS sequence"/>
</dbReference>
<dbReference type="EMBL" id="LSMT01000146">
    <property type="protein sequence ID" value="PFX25618.1"/>
    <property type="molecule type" value="Genomic_DNA"/>
</dbReference>
<evidence type="ECO:0000313" key="4">
    <source>
        <dbReference type="EMBL" id="PFX25618.1"/>
    </source>
</evidence>
<keyword evidence="5" id="KW-1185">Reference proteome</keyword>
<organism evidence="4 5">
    <name type="scientific">Stylophora pistillata</name>
    <name type="common">Smooth cauliflower coral</name>
    <dbReference type="NCBI Taxonomy" id="50429"/>
    <lineage>
        <taxon>Eukaryota</taxon>
        <taxon>Metazoa</taxon>
        <taxon>Cnidaria</taxon>
        <taxon>Anthozoa</taxon>
        <taxon>Hexacorallia</taxon>
        <taxon>Scleractinia</taxon>
        <taxon>Astrocoeniina</taxon>
        <taxon>Pocilloporidae</taxon>
        <taxon>Stylophora</taxon>
    </lineage>
</organism>
<proteinExistence type="predicted"/>
<dbReference type="PROSITE" id="PS50297">
    <property type="entry name" value="ANK_REP_REGION"/>
    <property type="match status" value="2"/>
</dbReference>
<dbReference type="Pfam" id="PF12796">
    <property type="entry name" value="Ank_2"/>
    <property type="match status" value="1"/>
</dbReference>
<dbReference type="Pfam" id="PF00023">
    <property type="entry name" value="Ank"/>
    <property type="match status" value="1"/>
</dbReference>
<dbReference type="PANTHER" id="PTHR31980">
    <property type="entry name" value="PROTEIN FAM220A"/>
    <property type="match status" value="1"/>
</dbReference>
<evidence type="ECO:0000256" key="1">
    <source>
        <dbReference type="PROSITE-ProRule" id="PRU00023"/>
    </source>
</evidence>
<dbReference type="PROSITE" id="PS50088">
    <property type="entry name" value="ANK_REPEAT"/>
    <property type="match status" value="2"/>
</dbReference>
<keyword evidence="1" id="KW-0040">ANK repeat</keyword>